<name>A0A6C0ERB0_9ZZZZ</name>
<accession>A0A6C0ERB0</accession>
<evidence type="ECO:0000313" key="1">
    <source>
        <dbReference type="EMBL" id="QHT30830.1"/>
    </source>
</evidence>
<dbReference type="EMBL" id="MN738912">
    <property type="protein sequence ID" value="QHT30830.1"/>
    <property type="molecule type" value="Genomic_DNA"/>
</dbReference>
<proteinExistence type="predicted"/>
<reference evidence="1" key="1">
    <citation type="journal article" date="2020" name="Nature">
        <title>Giant virus diversity and host interactions through global metagenomics.</title>
        <authorList>
            <person name="Schulz F."/>
            <person name="Roux S."/>
            <person name="Paez-Espino D."/>
            <person name="Jungbluth S."/>
            <person name="Walsh D.A."/>
            <person name="Denef V.J."/>
            <person name="McMahon K.D."/>
            <person name="Konstantinidis K.T."/>
            <person name="Eloe-Fadrosh E.A."/>
            <person name="Kyrpides N.C."/>
            <person name="Woyke T."/>
        </authorList>
    </citation>
    <scope>NUCLEOTIDE SEQUENCE</scope>
    <source>
        <strain evidence="1">GVMAG-M-3300009151-50</strain>
    </source>
</reference>
<protein>
    <submittedName>
        <fullName evidence="1">Uncharacterized protein</fullName>
    </submittedName>
</protein>
<organism evidence="1">
    <name type="scientific">viral metagenome</name>
    <dbReference type="NCBI Taxonomy" id="1070528"/>
    <lineage>
        <taxon>unclassified sequences</taxon>
        <taxon>metagenomes</taxon>
        <taxon>organismal metagenomes</taxon>
    </lineage>
</organism>
<sequence>MKHNLISFFTIGHPTDRAKDFRLIAEKFNSEFSKHFDKIKLYNSSDFINDTFFMEHVINYIPPKLSTSLPYPQEHNRGINHAYWRWKPYIIAKALNEMNFGEILIYQDINVERYPNFLIDIENYKENVEHLFNNLNNDVLVATEDINLHCEKHVKSEIFEKIGFNNKNYRKFPLLHANRIFIRKSNTSVLFINEWLDYCKTDLILPEDSKESNLKWSTHDQAILTVLYKKYIELQIFNNRTFKLNNFVFSKKNIIFL</sequence>
<dbReference type="AlphaFoldDB" id="A0A6C0ERB0"/>